<proteinExistence type="predicted"/>
<feature type="domain" description="ABC transporter" evidence="4">
    <location>
        <begin position="12"/>
        <end position="261"/>
    </location>
</feature>
<evidence type="ECO:0000259" key="4">
    <source>
        <dbReference type="PROSITE" id="PS50893"/>
    </source>
</evidence>
<evidence type="ECO:0000256" key="2">
    <source>
        <dbReference type="ARBA" id="ARBA00022741"/>
    </source>
</evidence>
<sequence length="265" mass="29344">MAMTGGNGNILLKIEDLQLSFGGVQVLTGISLSVQRGEIFSIIGPNGAGKTSLLNCINMHYRPESGGIIYDGKELNRFKPHTVATIGIARTFQKVELFHGMTVLDNIKLGRHFLMKSSILGSFFRLPNIVRDEMTHRKEIEEGIIDFMGLSSFRYSPVGILPLGVRKRVDMARALAMKPKLLLLDEIMSGMAVEEKEDIASYILDVQRDLGVTIIWIEHDLAAVMDLSDRVCVLNFGTKIAEGSPEKVQADPKVIEAYLGRQRQG</sequence>
<accession>A0A8J6T458</accession>
<dbReference type="GO" id="GO:0005524">
    <property type="term" value="F:ATP binding"/>
    <property type="evidence" value="ECO:0007669"/>
    <property type="project" value="UniProtKB-KW"/>
</dbReference>
<dbReference type="PANTHER" id="PTHR45772:SF1">
    <property type="entry name" value="ABC TRANSPORTER ATP-BINDING PROTEIN"/>
    <property type="match status" value="1"/>
</dbReference>
<dbReference type="FunFam" id="3.40.50.300:FF:000421">
    <property type="entry name" value="Branched-chain amino acid ABC transporter ATP-binding protein"/>
    <property type="match status" value="1"/>
</dbReference>
<keyword evidence="1" id="KW-0813">Transport</keyword>
<dbReference type="InterPro" id="IPR027417">
    <property type="entry name" value="P-loop_NTPase"/>
</dbReference>
<dbReference type="EMBL" id="JACNJD010000295">
    <property type="protein sequence ID" value="MBC8178625.1"/>
    <property type="molecule type" value="Genomic_DNA"/>
</dbReference>
<dbReference type="GO" id="GO:0016887">
    <property type="term" value="F:ATP hydrolysis activity"/>
    <property type="evidence" value="ECO:0007669"/>
    <property type="project" value="InterPro"/>
</dbReference>
<dbReference type="InterPro" id="IPR051120">
    <property type="entry name" value="ABC_AA/LPS_Transport"/>
</dbReference>
<dbReference type="CDD" id="cd03219">
    <property type="entry name" value="ABC_Mj1267_LivG_branched"/>
    <property type="match status" value="1"/>
</dbReference>
<dbReference type="InterPro" id="IPR003439">
    <property type="entry name" value="ABC_transporter-like_ATP-bd"/>
</dbReference>
<evidence type="ECO:0000256" key="1">
    <source>
        <dbReference type="ARBA" id="ARBA00022448"/>
    </source>
</evidence>
<reference evidence="5 6" key="1">
    <citation type="submission" date="2020-08" db="EMBL/GenBank/DDBJ databases">
        <title>Bridging the membrane lipid divide: bacteria of the FCB group superphylum have the potential to synthesize archaeal ether lipids.</title>
        <authorList>
            <person name="Villanueva L."/>
            <person name="Von Meijenfeldt F.A.B."/>
            <person name="Westbye A.B."/>
            <person name="Yadav S."/>
            <person name="Hopmans E.C."/>
            <person name="Dutilh B.E."/>
            <person name="Sinninghe Damste J.S."/>
        </authorList>
    </citation>
    <scope>NUCLEOTIDE SEQUENCE [LARGE SCALE GENOMIC DNA]</scope>
    <source>
        <strain evidence="5">NIOZ-UU27</strain>
    </source>
</reference>
<dbReference type="Proteomes" id="UP000650524">
    <property type="component" value="Unassembled WGS sequence"/>
</dbReference>
<dbReference type="PROSITE" id="PS50893">
    <property type="entry name" value="ABC_TRANSPORTER_2"/>
    <property type="match status" value="1"/>
</dbReference>
<dbReference type="AlphaFoldDB" id="A0A8J6T458"/>
<dbReference type="InterPro" id="IPR032823">
    <property type="entry name" value="BCA_ABC_TP_C"/>
</dbReference>
<dbReference type="Gene3D" id="3.40.50.300">
    <property type="entry name" value="P-loop containing nucleotide triphosphate hydrolases"/>
    <property type="match status" value="1"/>
</dbReference>
<keyword evidence="2" id="KW-0547">Nucleotide-binding</keyword>
<dbReference type="SUPFAM" id="SSF52540">
    <property type="entry name" value="P-loop containing nucleoside triphosphate hydrolases"/>
    <property type="match status" value="1"/>
</dbReference>
<dbReference type="InterPro" id="IPR003593">
    <property type="entry name" value="AAA+_ATPase"/>
</dbReference>
<dbReference type="SMART" id="SM00382">
    <property type="entry name" value="AAA"/>
    <property type="match status" value="1"/>
</dbReference>
<organism evidence="5 6">
    <name type="scientific">Candidatus Desulfacyla euxinica</name>
    <dbReference type="NCBI Taxonomy" id="2841693"/>
    <lineage>
        <taxon>Bacteria</taxon>
        <taxon>Deltaproteobacteria</taxon>
        <taxon>Candidatus Desulfacyla</taxon>
    </lineage>
</organism>
<comment type="caution">
    <text evidence="5">The sequence shown here is derived from an EMBL/GenBank/DDBJ whole genome shotgun (WGS) entry which is preliminary data.</text>
</comment>
<gene>
    <name evidence="5" type="ORF">H8E19_14565</name>
</gene>
<dbReference type="PANTHER" id="PTHR45772">
    <property type="entry name" value="CONSERVED COMPONENT OF ABC TRANSPORTER FOR NATURAL AMINO ACIDS-RELATED"/>
    <property type="match status" value="1"/>
</dbReference>
<protein>
    <submittedName>
        <fullName evidence="5">ABC transporter ATP-binding protein</fullName>
    </submittedName>
</protein>
<keyword evidence="3 5" id="KW-0067">ATP-binding</keyword>
<evidence type="ECO:0000256" key="3">
    <source>
        <dbReference type="ARBA" id="ARBA00022840"/>
    </source>
</evidence>
<dbReference type="Pfam" id="PF00005">
    <property type="entry name" value="ABC_tran"/>
    <property type="match status" value="1"/>
</dbReference>
<dbReference type="Pfam" id="PF12399">
    <property type="entry name" value="BCA_ABC_TP_C"/>
    <property type="match status" value="1"/>
</dbReference>
<evidence type="ECO:0000313" key="5">
    <source>
        <dbReference type="EMBL" id="MBC8178625.1"/>
    </source>
</evidence>
<name>A0A8J6T458_9DELT</name>
<evidence type="ECO:0000313" key="6">
    <source>
        <dbReference type="Proteomes" id="UP000650524"/>
    </source>
</evidence>
<dbReference type="GO" id="GO:0005886">
    <property type="term" value="C:plasma membrane"/>
    <property type="evidence" value="ECO:0007669"/>
    <property type="project" value="TreeGrafter"/>
</dbReference>